<evidence type="ECO:0000256" key="3">
    <source>
        <dbReference type="ARBA" id="ARBA00022516"/>
    </source>
</evidence>
<dbReference type="CDD" id="cd09110">
    <property type="entry name" value="PLDc_CLS_1"/>
    <property type="match status" value="1"/>
</dbReference>
<evidence type="ECO:0000256" key="2">
    <source>
        <dbReference type="ARBA" id="ARBA00022475"/>
    </source>
</evidence>
<dbReference type="Pfam" id="PF13396">
    <property type="entry name" value="PLDc_N"/>
    <property type="match status" value="1"/>
</dbReference>
<dbReference type="PANTHER" id="PTHR21248">
    <property type="entry name" value="CARDIOLIPIN SYNTHASE"/>
    <property type="match status" value="1"/>
</dbReference>
<evidence type="ECO:0000259" key="14">
    <source>
        <dbReference type="SMART" id="SM00155"/>
    </source>
</evidence>
<evidence type="ECO:0000256" key="13">
    <source>
        <dbReference type="NCBIfam" id="TIGR04265"/>
    </source>
</evidence>
<dbReference type="PANTHER" id="PTHR21248:SF20">
    <property type="entry name" value="CARDIOLIPIN SYNTHASE YWIE-RELATED"/>
    <property type="match status" value="1"/>
</dbReference>
<evidence type="ECO:0000256" key="9">
    <source>
        <dbReference type="ARBA" id="ARBA00023136"/>
    </source>
</evidence>
<dbReference type="SUPFAM" id="SSF56024">
    <property type="entry name" value="Phospholipase D/nuclease"/>
    <property type="match status" value="2"/>
</dbReference>
<dbReference type="CDD" id="cd09112">
    <property type="entry name" value="PLDc_CLS_2"/>
    <property type="match status" value="1"/>
</dbReference>
<dbReference type="EMBL" id="CP119317">
    <property type="protein sequence ID" value="WEK54949.1"/>
    <property type="molecule type" value="Genomic_DNA"/>
</dbReference>
<evidence type="ECO:0000256" key="4">
    <source>
        <dbReference type="ARBA" id="ARBA00022679"/>
    </source>
</evidence>
<comment type="function">
    <text evidence="12">Catalyzes the reversible phosphatidyl group transfer from one phosphatidylglycerol molecule to another to form cardiolipin (CL) (diphosphatidylglycerol) and glycerol.</text>
</comment>
<dbReference type="SMART" id="SM00155">
    <property type="entry name" value="PLDc"/>
    <property type="match status" value="2"/>
</dbReference>
<dbReference type="InterPro" id="IPR022924">
    <property type="entry name" value="Cardiolipin_synthase"/>
</dbReference>
<evidence type="ECO:0000256" key="10">
    <source>
        <dbReference type="ARBA" id="ARBA00023209"/>
    </source>
</evidence>
<evidence type="ECO:0000256" key="6">
    <source>
        <dbReference type="ARBA" id="ARBA00022737"/>
    </source>
</evidence>
<dbReference type="InterPro" id="IPR001736">
    <property type="entry name" value="PLipase_D/transphosphatidylase"/>
</dbReference>
<evidence type="ECO:0000256" key="8">
    <source>
        <dbReference type="ARBA" id="ARBA00023098"/>
    </source>
</evidence>
<dbReference type="Pfam" id="PF13091">
    <property type="entry name" value="PLDc_2"/>
    <property type="match status" value="2"/>
</dbReference>
<name>A0AA95EY49_9BACL</name>
<dbReference type="Proteomes" id="UP001178662">
    <property type="component" value="Chromosome"/>
</dbReference>
<feature type="active site" evidence="12">
    <location>
        <position position="397"/>
    </location>
</feature>
<dbReference type="Gene3D" id="3.30.870.10">
    <property type="entry name" value="Endonuclease Chain A"/>
    <property type="match status" value="2"/>
</dbReference>
<comment type="similarity">
    <text evidence="12">Belongs to the phospholipase D family. Cardiolipin synthase subfamily.</text>
</comment>
<dbReference type="InterPro" id="IPR030874">
    <property type="entry name" value="Cardiolipin_synth_Firmi"/>
</dbReference>
<comment type="subcellular location">
    <subcellularLocation>
        <location evidence="1 12">Cell membrane</location>
        <topology evidence="1 12">Multi-pass membrane protein</topology>
    </subcellularLocation>
</comment>
<keyword evidence="3 12" id="KW-0444">Lipid biosynthesis</keyword>
<accession>A0AA95EY49</accession>
<evidence type="ECO:0000256" key="1">
    <source>
        <dbReference type="ARBA" id="ARBA00004651"/>
    </source>
</evidence>
<keyword evidence="16" id="KW-1185">Reference proteome</keyword>
<keyword evidence="4 12" id="KW-0808">Transferase</keyword>
<comment type="caution">
    <text evidence="12">Lacks conserved residue(s) required for the propagation of feature annotation.</text>
</comment>
<protein>
    <recommendedName>
        <fullName evidence="12 13">Cardiolipin synthase</fullName>
        <shortName evidence="12">CL synthase</shortName>
        <ecNumber evidence="12 13">2.7.8.-</ecNumber>
    </recommendedName>
</protein>
<reference evidence="15" key="1">
    <citation type="submission" date="2023-03" db="EMBL/GenBank/DDBJ databases">
        <title>Andean soil-derived lignocellulolytic bacterial consortium as a source of novel taxa and putative plastic-active enzymes.</title>
        <authorList>
            <person name="Diaz-Garcia L."/>
            <person name="Chuvochina M."/>
            <person name="Feuerriegel G."/>
            <person name="Bunk B."/>
            <person name="Sproer C."/>
            <person name="Streit W.R."/>
            <person name="Rodriguez L.M."/>
            <person name="Overmann J."/>
            <person name="Jimenez D.J."/>
        </authorList>
    </citation>
    <scope>NUCLEOTIDE SEQUENCE</scope>
    <source>
        <strain evidence="15">MAG 2441</strain>
    </source>
</reference>
<sequence>MVMFWIVISLCVFIFQAGTILLLEYRRPANATAWLLILFLFPLVGFILYYFLATEYKRRRKVRKHAALDQRRRALLLRQSTIMTNPEDSSYSNIASNKRLYRSLMKSGELPISMKNHVEVYNNGEDTYRAMLTAIKNATQHIHMSTYIVRDDETGKLFSKALIEKAQQGVIVRLLYDGIGSIKLSDSFIRDLRAGGVLCACFFPIRPSFRKKRMNYRNHRKIAVIDGKFGYVGGINIGDEYIGKHPRLGFWRDTHLQLEGDSVYQLQEVFLKDWEIATKEKLVDPQYFPIHDCDSKDEVQIVSAGPDRRGDAIHETFYSMMSAAQNRIWITTPYFIPSPSIAMALHDAARSGLDVRIMMPYIPDTWLVHHASMSYAEEMLRSGVRVWQYHKGFIHAKTLLIDSMIGVVGSANMDLRSFFSNFEINAHLFSAHPIERIEYDFLQDMEASVELDYTTFRGRPRRRKVKEALARLLSPLL</sequence>
<keyword evidence="7 12" id="KW-1133">Transmembrane helix</keyword>
<dbReference type="GO" id="GO:0032049">
    <property type="term" value="P:cardiolipin biosynthetic process"/>
    <property type="evidence" value="ECO:0007669"/>
    <property type="project" value="UniProtKB-UniRule"/>
</dbReference>
<proteinExistence type="inferred from homology"/>
<keyword evidence="2 12" id="KW-1003">Cell membrane</keyword>
<comment type="catalytic activity">
    <reaction evidence="12">
        <text>2 a 1,2-diacyl-sn-glycero-3-phospho-(1'-sn-glycerol) = a cardiolipin + glycerol</text>
        <dbReference type="Rhea" id="RHEA:31451"/>
        <dbReference type="ChEBI" id="CHEBI:17754"/>
        <dbReference type="ChEBI" id="CHEBI:62237"/>
        <dbReference type="ChEBI" id="CHEBI:64716"/>
    </reaction>
</comment>
<evidence type="ECO:0000256" key="11">
    <source>
        <dbReference type="ARBA" id="ARBA00023264"/>
    </source>
</evidence>
<evidence type="ECO:0000313" key="15">
    <source>
        <dbReference type="EMBL" id="WEK54949.1"/>
    </source>
</evidence>
<organism evidence="15 16">
    <name type="scientific">Candidatus Cohnella colombiensis</name>
    <dbReference type="NCBI Taxonomy" id="3121368"/>
    <lineage>
        <taxon>Bacteria</taxon>
        <taxon>Bacillati</taxon>
        <taxon>Bacillota</taxon>
        <taxon>Bacilli</taxon>
        <taxon>Bacillales</taxon>
        <taxon>Paenibacillaceae</taxon>
        <taxon>Cohnella</taxon>
    </lineage>
</organism>
<keyword evidence="8 12" id="KW-0443">Lipid metabolism</keyword>
<feature type="active site" evidence="12">
    <location>
        <position position="402"/>
    </location>
</feature>
<dbReference type="GO" id="GO:0008808">
    <property type="term" value="F:cardiolipin synthase activity"/>
    <property type="evidence" value="ECO:0007669"/>
    <property type="project" value="UniProtKB-UniRule"/>
</dbReference>
<keyword evidence="11 12" id="KW-1208">Phospholipid metabolism</keyword>
<dbReference type="GO" id="GO:0005886">
    <property type="term" value="C:plasma membrane"/>
    <property type="evidence" value="ECO:0007669"/>
    <property type="project" value="UniProtKB-SubCell"/>
</dbReference>
<evidence type="ECO:0000256" key="7">
    <source>
        <dbReference type="ARBA" id="ARBA00022989"/>
    </source>
</evidence>
<evidence type="ECO:0000313" key="16">
    <source>
        <dbReference type="Proteomes" id="UP001178662"/>
    </source>
</evidence>
<feature type="domain" description="PLD phosphodiesterase" evidence="14">
    <location>
        <begin position="390"/>
        <end position="417"/>
    </location>
</feature>
<dbReference type="NCBIfam" id="TIGR04265">
    <property type="entry name" value="bac_cardiolipin"/>
    <property type="match status" value="1"/>
</dbReference>
<dbReference type="EC" id="2.7.8.-" evidence="12 13"/>
<evidence type="ECO:0000256" key="12">
    <source>
        <dbReference type="HAMAP-Rule" id="MF_01916"/>
    </source>
</evidence>
<keyword evidence="5 12" id="KW-0812">Transmembrane</keyword>
<feature type="transmembrane region" description="Helical" evidence="12">
    <location>
        <begin position="32"/>
        <end position="53"/>
    </location>
</feature>
<dbReference type="InterPro" id="IPR025202">
    <property type="entry name" value="PLD-like_dom"/>
</dbReference>
<keyword evidence="10 12" id="KW-0594">Phospholipid biosynthesis</keyword>
<feature type="active site" evidence="12">
    <location>
        <position position="395"/>
    </location>
</feature>
<feature type="active site" evidence="12">
    <location>
        <position position="221"/>
    </location>
</feature>
<feature type="active site" evidence="12">
    <location>
        <position position="219"/>
    </location>
</feature>
<dbReference type="FunFam" id="3.30.870.10:FF:000014">
    <property type="entry name" value="Cardiolipin synthase"/>
    <property type="match status" value="1"/>
</dbReference>
<keyword evidence="9 12" id="KW-0472">Membrane</keyword>
<keyword evidence="6" id="KW-0677">Repeat</keyword>
<gene>
    <name evidence="15" type="primary">cls</name>
    <name evidence="15" type="ORF">P0Y55_02365</name>
</gene>
<feature type="domain" description="PLD phosphodiesterase" evidence="14">
    <location>
        <begin position="214"/>
        <end position="241"/>
    </location>
</feature>
<feature type="active site" evidence="12">
    <location>
        <position position="226"/>
    </location>
</feature>
<dbReference type="AlphaFoldDB" id="A0AA95EY49"/>
<evidence type="ECO:0000256" key="5">
    <source>
        <dbReference type="ARBA" id="ARBA00022692"/>
    </source>
</evidence>
<dbReference type="InterPro" id="IPR027379">
    <property type="entry name" value="CLS_N"/>
</dbReference>
<dbReference type="HAMAP" id="MF_01916">
    <property type="entry name" value="Cardiolipin_synth_Cls"/>
    <property type="match status" value="1"/>
</dbReference>